<protein>
    <submittedName>
        <fullName evidence="2">Uncharacterized protein</fullName>
    </submittedName>
</protein>
<proteinExistence type="predicted"/>
<sequence length="273" mass="29776">MVSLIFFAMLSLAVAKAQWLPGHATFYGADQDPTSLGKKHSFFVWLVQPAARASRWPVTLAPTGSGAFATPPSRSPPPTSVLPTTTVAGATRPVVTSTCLSPPSPASLVWAAKASSQSSTEGTPTHLLRAVIKQDSPSHLKLFLLLLLLYQGDLQEVRRSAVHAERTGQLQPGDVLQRGGERRRDGCMDQGLEGVDVERHAAELGRQLADQRRLPEPAAVVPARARRREDPGVLRRCTLKLEPRGDLRVPDSVLVAEDLKRQLIHGYKNYKQH</sequence>
<comment type="caution">
    <text evidence="2">The sequence shown here is derived from an EMBL/GenBank/DDBJ whole genome shotgun (WGS) entry which is preliminary data.</text>
</comment>
<organism evidence="2 3">
    <name type="scientific">Ensete ventricosum</name>
    <name type="common">Abyssinian banana</name>
    <name type="synonym">Musa ensete</name>
    <dbReference type="NCBI Taxonomy" id="4639"/>
    <lineage>
        <taxon>Eukaryota</taxon>
        <taxon>Viridiplantae</taxon>
        <taxon>Streptophyta</taxon>
        <taxon>Embryophyta</taxon>
        <taxon>Tracheophyta</taxon>
        <taxon>Spermatophyta</taxon>
        <taxon>Magnoliopsida</taxon>
        <taxon>Liliopsida</taxon>
        <taxon>Zingiberales</taxon>
        <taxon>Musaceae</taxon>
        <taxon>Ensete</taxon>
    </lineage>
</organism>
<gene>
    <name evidence="2" type="ORF">B296_00047989</name>
</gene>
<dbReference type="AlphaFoldDB" id="A0A426YS34"/>
<feature type="chain" id="PRO_5019532687" evidence="1">
    <location>
        <begin position="18"/>
        <end position="273"/>
    </location>
</feature>
<evidence type="ECO:0000256" key="1">
    <source>
        <dbReference type="SAM" id="SignalP"/>
    </source>
</evidence>
<feature type="signal peptide" evidence="1">
    <location>
        <begin position="1"/>
        <end position="17"/>
    </location>
</feature>
<name>A0A426YS34_ENSVE</name>
<evidence type="ECO:0000313" key="3">
    <source>
        <dbReference type="Proteomes" id="UP000287651"/>
    </source>
</evidence>
<accession>A0A426YS34</accession>
<keyword evidence="1" id="KW-0732">Signal</keyword>
<dbReference type="Proteomes" id="UP000287651">
    <property type="component" value="Unassembled WGS sequence"/>
</dbReference>
<reference evidence="2 3" key="1">
    <citation type="journal article" date="2014" name="Agronomy (Basel)">
        <title>A Draft Genome Sequence for Ensete ventricosum, the Drought-Tolerant Tree Against Hunger.</title>
        <authorList>
            <person name="Harrison J."/>
            <person name="Moore K.A."/>
            <person name="Paszkiewicz K."/>
            <person name="Jones T."/>
            <person name="Grant M."/>
            <person name="Ambacheew D."/>
            <person name="Muzemil S."/>
            <person name="Studholme D.J."/>
        </authorList>
    </citation>
    <scope>NUCLEOTIDE SEQUENCE [LARGE SCALE GENOMIC DNA]</scope>
</reference>
<evidence type="ECO:0000313" key="2">
    <source>
        <dbReference type="EMBL" id="RRT54491.1"/>
    </source>
</evidence>
<dbReference type="EMBL" id="AMZH03010581">
    <property type="protein sequence ID" value="RRT54491.1"/>
    <property type="molecule type" value="Genomic_DNA"/>
</dbReference>